<name>A0A1F6CZF9_9BACT</name>
<dbReference type="SUPFAM" id="SSF143430">
    <property type="entry name" value="TTP0101/SSO1404-like"/>
    <property type="match status" value="1"/>
</dbReference>
<dbReference type="Gene3D" id="3.30.70.2650">
    <property type="match status" value="1"/>
</dbReference>
<keyword evidence="5" id="KW-0460">Magnesium</keyword>
<dbReference type="InterPro" id="IPR021127">
    <property type="entry name" value="CRISPR_associated_Cas2"/>
</dbReference>
<evidence type="ECO:0000259" key="8">
    <source>
        <dbReference type="Pfam" id="PF20803"/>
    </source>
</evidence>
<evidence type="ECO:0000256" key="7">
    <source>
        <dbReference type="SAM" id="Phobius"/>
    </source>
</evidence>
<dbReference type="GO" id="GO:0004521">
    <property type="term" value="F:RNA endonuclease activity"/>
    <property type="evidence" value="ECO:0007669"/>
    <property type="project" value="InterPro"/>
</dbReference>
<dbReference type="PANTHER" id="PTHR30319">
    <property type="entry name" value="PHENYLACETIC ACID REGULATOR-RELATED TRANSCRIPTIONAL REPRESSOR"/>
    <property type="match status" value="1"/>
</dbReference>
<feature type="domain" description="Transcriptional repressor PaaX-like central Cas2-like" evidence="8">
    <location>
        <begin position="103"/>
        <end position="179"/>
    </location>
</feature>
<protein>
    <submittedName>
        <fullName evidence="9">CRISPR-associated endonuclease Cas2</fullName>
    </submittedName>
</protein>
<dbReference type="PANTHER" id="PTHR30319:SF1">
    <property type="entry name" value="TRANSCRIPTIONAL REPRESSOR PAAX"/>
    <property type="match status" value="1"/>
</dbReference>
<feature type="transmembrane region" description="Helical" evidence="7">
    <location>
        <begin position="20"/>
        <end position="41"/>
    </location>
</feature>
<accession>A0A1F6CZF9</accession>
<evidence type="ECO:0000256" key="5">
    <source>
        <dbReference type="ARBA" id="ARBA00022842"/>
    </source>
</evidence>
<evidence type="ECO:0000256" key="6">
    <source>
        <dbReference type="ARBA" id="ARBA00023118"/>
    </source>
</evidence>
<keyword evidence="7" id="KW-1133">Transmembrane helix</keyword>
<evidence type="ECO:0000256" key="3">
    <source>
        <dbReference type="ARBA" id="ARBA00022759"/>
    </source>
</evidence>
<dbReference type="NCBIfam" id="TIGR01573">
    <property type="entry name" value="cas2"/>
    <property type="match status" value="1"/>
</dbReference>
<dbReference type="EMBL" id="MFLC01000036">
    <property type="protein sequence ID" value="OGG54563.1"/>
    <property type="molecule type" value="Genomic_DNA"/>
</dbReference>
<keyword evidence="7" id="KW-0472">Membrane</keyword>
<sequence length="191" mass="21526">MGKLEQKVQKSIRKTRINKAIISTLAISGVLAVGLLAPNVIGALGKMGLFNLARQKQSVKKSLTRLIECGYVRIEKGAVHLTQKGETLAALLGEGRLAPRKTKRWDGKWRILIFDIPERRKKSRESVRNMLLGLGFRRLQDSVWVYPYDCEDLITVLKIDLHLGNSLVYIIADSIENDNSLRKLFSITKLS</sequence>
<evidence type="ECO:0000313" key="9">
    <source>
        <dbReference type="EMBL" id="OGG54563.1"/>
    </source>
</evidence>
<gene>
    <name evidence="9" type="ORF">A3D62_01290</name>
</gene>
<evidence type="ECO:0000256" key="2">
    <source>
        <dbReference type="ARBA" id="ARBA00022723"/>
    </source>
</evidence>
<keyword evidence="1" id="KW-0540">Nuclease</keyword>
<keyword evidence="2" id="KW-0479">Metal-binding</keyword>
<dbReference type="Pfam" id="PF20803">
    <property type="entry name" value="PaaX_M"/>
    <property type="match status" value="1"/>
</dbReference>
<evidence type="ECO:0000256" key="4">
    <source>
        <dbReference type="ARBA" id="ARBA00022801"/>
    </source>
</evidence>
<keyword evidence="6" id="KW-0051">Antiviral defense</keyword>
<dbReference type="GO" id="GO:0043571">
    <property type="term" value="P:maintenance of CRISPR repeat elements"/>
    <property type="evidence" value="ECO:0007669"/>
    <property type="project" value="InterPro"/>
</dbReference>
<keyword evidence="3 9" id="KW-0255">Endonuclease</keyword>
<keyword evidence="4" id="KW-0378">Hydrolase</keyword>
<dbReference type="GO" id="GO:0006351">
    <property type="term" value="P:DNA-templated transcription"/>
    <property type="evidence" value="ECO:0007669"/>
    <property type="project" value="TreeGrafter"/>
</dbReference>
<evidence type="ECO:0000256" key="1">
    <source>
        <dbReference type="ARBA" id="ARBA00022722"/>
    </source>
</evidence>
<evidence type="ECO:0000313" key="10">
    <source>
        <dbReference type="Proteomes" id="UP000177659"/>
    </source>
</evidence>
<comment type="caution">
    <text evidence="9">The sequence shown here is derived from an EMBL/GenBank/DDBJ whole genome shotgun (WGS) entry which is preliminary data.</text>
</comment>
<dbReference type="Proteomes" id="UP000177659">
    <property type="component" value="Unassembled WGS sequence"/>
</dbReference>
<dbReference type="InterPro" id="IPR048846">
    <property type="entry name" value="PaaX-like_central"/>
</dbReference>
<proteinExistence type="predicted"/>
<organism evidence="9 10">
    <name type="scientific">Candidatus Kaiserbacteria bacterium RIFCSPHIGHO2_02_FULL_49_11</name>
    <dbReference type="NCBI Taxonomy" id="1798489"/>
    <lineage>
        <taxon>Bacteria</taxon>
        <taxon>Candidatus Kaiseribacteriota</taxon>
    </lineage>
</organism>
<reference evidence="9 10" key="1">
    <citation type="journal article" date="2016" name="Nat. Commun.">
        <title>Thousands of microbial genomes shed light on interconnected biogeochemical processes in an aquifer system.</title>
        <authorList>
            <person name="Anantharaman K."/>
            <person name="Brown C.T."/>
            <person name="Hug L.A."/>
            <person name="Sharon I."/>
            <person name="Castelle C.J."/>
            <person name="Probst A.J."/>
            <person name="Thomas B.C."/>
            <person name="Singh A."/>
            <person name="Wilkins M.J."/>
            <person name="Karaoz U."/>
            <person name="Brodie E.L."/>
            <person name="Williams K.H."/>
            <person name="Hubbard S.S."/>
            <person name="Banfield J.F."/>
        </authorList>
    </citation>
    <scope>NUCLEOTIDE SEQUENCE [LARGE SCALE GENOMIC DNA]</scope>
</reference>
<dbReference type="AlphaFoldDB" id="A0A1F6CZF9"/>
<keyword evidence="7" id="KW-0812">Transmembrane</keyword>